<gene>
    <name evidence="1" type="ORF">PanWU01x14_284960</name>
</gene>
<organism evidence="1 2">
    <name type="scientific">Parasponia andersonii</name>
    <name type="common">Sponia andersonii</name>
    <dbReference type="NCBI Taxonomy" id="3476"/>
    <lineage>
        <taxon>Eukaryota</taxon>
        <taxon>Viridiplantae</taxon>
        <taxon>Streptophyta</taxon>
        <taxon>Embryophyta</taxon>
        <taxon>Tracheophyta</taxon>
        <taxon>Spermatophyta</taxon>
        <taxon>Magnoliopsida</taxon>
        <taxon>eudicotyledons</taxon>
        <taxon>Gunneridae</taxon>
        <taxon>Pentapetalae</taxon>
        <taxon>rosids</taxon>
        <taxon>fabids</taxon>
        <taxon>Rosales</taxon>
        <taxon>Cannabaceae</taxon>
        <taxon>Parasponia</taxon>
    </lineage>
</organism>
<feature type="non-terminal residue" evidence="1">
    <location>
        <position position="66"/>
    </location>
</feature>
<sequence length="66" mass="8218">MRVRIEQVHERIDRIHVEQPQIAPNMHRRRRFQPRELRVENEEYYRDTFGEEDDRNSIVGNWRNSG</sequence>
<reference evidence="2" key="1">
    <citation type="submission" date="2016-06" db="EMBL/GenBank/DDBJ databases">
        <title>Parallel loss of symbiosis genes in relatives of nitrogen-fixing non-legume Parasponia.</title>
        <authorList>
            <person name="Van Velzen R."/>
            <person name="Holmer R."/>
            <person name="Bu F."/>
            <person name="Rutten L."/>
            <person name="Van Zeijl A."/>
            <person name="Liu W."/>
            <person name="Santuari L."/>
            <person name="Cao Q."/>
            <person name="Sharma T."/>
            <person name="Shen D."/>
            <person name="Roswanjaya Y."/>
            <person name="Wardhani T."/>
            <person name="Kalhor M.S."/>
            <person name="Jansen J."/>
            <person name="Van den Hoogen J."/>
            <person name="Gungor B."/>
            <person name="Hartog M."/>
            <person name="Hontelez J."/>
            <person name="Verver J."/>
            <person name="Yang W.-C."/>
            <person name="Schijlen E."/>
            <person name="Repin R."/>
            <person name="Schilthuizen M."/>
            <person name="Schranz E."/>
            <person name="Heidstra R."/>
            <person name="Miyata K."/>
            <person name="Fedorova E."/>
            <person name="Kohlen W."/>
            <person name="Bisseling T."/>
            <person name="Smit S."/>
            <person name="Geurts R."/>
        </authorList>
    </citation>
    <scope>NUCLEOTIDE SEQUENCE [LARGE SCALE GENOMIC DNA]</scope>
    <source>
        <strain evidence="2">cv. WU1-14</strain>
    </source>
</reference>
<accession>A0A2P5AZN2</accession>
<evidence type="ECO:0000313" key="1">
    <source>
        <dbReference type="EMBL" id="PON42027.1"/>
    </source>
</evidence>
<dbReference type="EMBL" id="JXTB01000401">
    <property type="protein sequence ID" value="PON42027.1"/>
    <property type="molecule type" value="Genomic_DNA"/>
</dbReference>
<dbReference type="AlphaFoldDB" id="A0A2P5AZN2"/>
<name>A0A2P5AZN2_PARAD</name>
<dbReference type="OrthoDB" id="1802496at2759"/>
<dbReference type="Proteomes" id="UP000237105">
    <property type="component" value="Unassembled WGS sequence"/>
</dbReference>
<evidence type="ECO:0000313" key="2">
    <source>
        <dbReference type="Proteomes" id="UP000237105"/>
    </source>
</evidence>
<comment type="caution">
    <text evidence="1">The sequence shown here is derived from an EMBL/GenBank/DDBJ whole genome shotgun (WGS) entry which is preliminary data.</text>
</comment>
<protein>
    <submittedName>
        <fullName evidence="1">Uncharacterized protein</fullName>
    </submittedName>
</protein>
<keyword evidence="2" id="KW-1185">Reference proteome</keyword>
<proteinExistence type="predicted"/>